<dbReference type="EMBL" id="CAUYUJ010014686">
    <property type="protein sequence ID" value="CAK0844696.1"/>
    <property type="molecule type" value="Genomic_DNA"/>
</dbReference>
<accession>A0ABN9TGK2</accession>
<evidence type="ECO:0000313" key="1">
    <source>
        <dbReference type="EMBL" id="CAK0844696.1"/>
    </source>
</evidence>
<reference evidence="1" key="1">
    <citation type="submission" date="2023-10" db="EMBL/GenBank/DDBJ databases">
        <authorList>
            <person name="Chen Y."/>
            <person name="Shah S."/>
            <person name="Dougan E. K."/>
            <person name="Thang M."/>
            <person name="Chan C."/>
        </authorList>
    </citation>
    <scope>NUCLEOTIDE SEQUENCE [LARGE SCALE GENOMIC DNA]</scope>
</reference>
<organism evidence="1 2">
    <name type="scientific">Prorocentrum cordatum</name>
    <dbReference type="NCBI Taxonomy" id="2364126"/>
    <lineage>
        <taxon>Eukaryota</taxon>
        <taxon>Sar</taxon>
        <taxon>Alveolata</taxon>
        <taxon>Dinophyceae</taxon>
        <taxon>Prorocentrales</taxon>
        <taxon>Prorocentraceae</taxon>
        <taxon>Prorocentrum</taxon>
    </lineage>
</organism>
<name>A0ABN9TGK2_9DINO</name>
<feature type="non-terminal residue" evidence="1">
    <location>
        <position position="122"/>
    </location>
</feature>
<sequence length="122" mass="12878">MGAPGGGGPVAAGVGDALRFQDRARHAVASMDRLQLVLGAHDAAAEENVAESILLQLPELESKAKMELSMGCAADVVYAGHPQGKRPDALSRAVLYYLQLALRERGAALEEGVTKSDQRRVL</sequence>
<gene>
    <name evidence="1" type="ORF">PCOR1329_LOCUS38744</name>
</gene>
<dbReference type="Proteomes" id="UP001189429">
    <property type="component" value="Unassembled WGS sequence"/>
</dbReference>
<evidence type="ECO:0000313" key="2">
    <source>
        <dbReference type="Proteomes" id="UP001189429"/>
    </source>
</evidence>
<comment type="caution">
    <text evidence="1">The sequence shown here is derived from an EMBL/GenBank/DDBJ whole genome shotgun (WGS) entry which is preliminary data.</text>
</comment>
<protein>
    <submittedName>
        <fullName evidence="1">Uncharacterized protein</fullName>
    </submittedName>
</protein>
<proteinExistence type="predicted"/>
<keyword evidence="2" id="KW-1185">Reference proteome</keyword>